<dbReference type="EMBL" id="OZ035836">
    <property type="protein sequence ID" value="CAL1579336.1"/>
    <property type="molecule type" value="Genomic_DNA"/>
</dbReference>
<dbReference type="InterPro" id="IPR051643">
    <property type="entry name" value="Transcr_Reg_ZincFinger"/>
</dbReference>
<name>A0AAV2JRS5_KNICA</name>
<evidence type="ECO:0000256" key="3">
    <source>
        <dbReference type="ARBA" id="ARBA00022771"/>
    </source>
</evidence>
<dbReference type="PANTHER" id="PTHR24396">
    <property type="entry name" value="ZINC FINGER PROTEIN"/>
    <property type="match status" value="1"/>
</dbReference>
<dbReference type="InterPro" id="IPR055125">
    <property type="entry name" value="Wiz_C_Znf"/>
</dbReference>
<dbReference type="Pfam" id="PF23015">
    <property type="entry name" value="zf-WIZ"/>
    <property type="match status" value="1"/>
</dbReference>
<dbReference type="InterPro" id="IPR013087">
    <property type="entry name" value="Znf_C2H2_type"/>
</dbReference>
<feature type="domain" description="C2H2-type" evidence="8">
    <location>
        <begin position="194"/>
        <end position="216"/>
    </location>
</feature>
<reference evidence="9 10" key="1">
    <citation type="submission" date="2024-04" db="EMBL/GenBank/DDBJ databases">
        <authorList>
            <person name="Waldvogel A.-M."/>
            <person name="Schoenle A."/>
        </authorList>
    </citation>
    <scope>NUCLEOTIDE SEQUENCE [LARGE SCALE GENOMIC DNA]</scope>
</reference>
<dbReference type="GO" id="GO:0000981">
    <property type="term" value="F:DNA-binding transcription factor activity, RNA polymerase II-specific"/>
    <property type="evidence" value="ECO:0007669"/>
    <property type="project" value="TreeGrafter"/>
</dbReference>
<keyword evidence="5" id="KW-0539">Nucleus</keyword>
<feature type="region of interest" description="Disordered" evidence="7">
    <location>
        <begin position="1"/>
        <end position="49"/>
    </location>
</feature>
<feature type="region of interest" description="Disordered" evidence="7">
    <location>
        <begin position="464"/>
        <end position="483"/>
    </location>
</feature>
<evidence type="ECO:0000256" key="2">
    <source>
        <dbReference type="ARBA" id="ARBA00022723"/>
    </source>
</evidence>
<keyword evidence="3 6" id="KW-0863">Zinc-finger</keyword>
<dbReference type="Gene3D" id="3.30.160.60">
    <property type="entry name" value="Classic Zinc Finger"/>
    <property type="match status" value="1"/>
</dbReference>
<evidence type="ECO:0000313" key="10">
    <source>
        <dbReference type="Proteomes" id="UP001497482"/>
    </source>
</evidence>
<dbReference type="PROSITE" id="PS00028">
    <property type="entry name" value="ZINC_FINGER_C2H2_1"/>
    <property type="match status" value="2"/>
</dbReference>
<organism evidence="9 10">
    <name type="scientific">Knipowitschia caucasica</name>
    <name type="common">Caucasian dwarf goby</name>
    <name type="synonym">Pomatoschistus caucasicus</name>
    <dbReference type="NCBI Taxonomy" id="637954"/>
    <lineage>
        <taxon>Eukaryota</taxon>
        <taxon>Metazoa</taxon>
        <taxon>Chordata</taxon>
        <taxon>Craniata</taxon>
        <taxon>Vertebrata</taxon>
        <taxon>Euteleostomi</taxon>
        <taxon>Actinopterygii</taxon>
        <taxon>Neopterygii</taxon>
        <taxon>Teleostei</taxon>
        <taxon>Neoteleostei</taxon>
        <taxon>Acanthomorphata</taxon>
        <taxon>Gobiaria</taxon>
        <taxon>Gobiiformes</taxon>
        <taxon>Gobioidei</taxon>
        <taxon>Gobiidae</taxon>
        <taxon>Gobiinae</taxon>
        <taxon>Knipowitschia</taxon>
    </lineage>
</organism>
<dbReference type="GO" id="GO:0008270">
    <property type="term" value="F:zinc ion binding"/>
    <property type="evidence" value="ECO:0007669"/>
    <property type="project" value="UniProtKB-KW"/>
</dbReference>
<dbReference type="PROSITE" id="PS50157">
    <property type="entry name" value="ZINC_FINGER_C2H2_2"/>
    <property type="match status" value="1"/>
</dbReference>
<keyword evidence="4" id="KW-0862">Zinc</keyword>
<dbReference type="Proteomes" id="UP001497482">
    <property type="component" value="Chromosome 14"/>
</dbReference>
<dbReference type="GO" id="GO:0005634">
    <property type="term" value="C:nucleus"/>
    <property type="evidence" value="ECO:0007669"/>
    <property type="project" value="UniProtKB-SubCell"/>
</dbReference>
<proteinExistence type="predicted"/>
<dbReference type="GO" id="GO:0000978">
    <property type="term" value="F:RNA polymerase II cis-regulatory region sequence-specific DNA binding"/>
    <property type="evidence" value="ECO:0007669"/>
    <property type="project" value="TreeGrafter"/>
</dbReference>
<evidence type="ECO:0000313" key="9">
    <source>
        <dbReference type="EMBL" id="CAL1579336.1"/>
    </source>
</evidence>
<accession>A0AAV2JRS5</accession>
<evidence type="ECO:0000256" key="1">
    <source>
        <dbReference type="ARBA" id="ARBA00004123"/>
    </source>
</evidence>
<comment type="subcellular location">
    <subcellularLocation>
        <location evidence="1">Nucleus</location>
    </subcellularLocation>
</comment>
<evidence type="ECO:0000256" key="4">
    <source>
        <dbReference type="ARBA" id="ARBA00022833"/>
    </source>
</evidence>
<keyword evidence="2" id="KW-0479">Metal-binding</keyword>
<dbReference type="SMART" id="SM00355">
    <property type="entry name" value="ZnF_C2H2"/>
    <property type="match status" value="4"/>
</dbReference>
<feature type="compositionally biased region" description="Acidic residues" evidence="7">
    <location>
        <begin position="24"/>
        <end position="33"/>
    </location>
</feature>
<sequence length="483" mass="54878">MTTPFDDSSDEDTLLPESSSPKCEEDEDDDFFEQSDLSPFRDSDNNHDDGIFKRQKQIIYTYSRRMSIRGALQESKKLYEKIKTESDVEIKDEEADEDLVIENETVRPVSSEQVPATDPDRKRCPYCAAEFESGIGLSNHIRGHLHRIGLNHKARHNPVSTTDEKLHIGQGITLMKKKAELEEDIDSLTLKKVHKCPLCGDSFDNRTGQANHIRGHLKKLGKGVTSKLKSPILLLRELMRDKKEYQRALEIIGKNNYVQHKPSSKLSDFRTFTPRSIDYVKDESFDNKPLAPKLSLHISEKDELETNSDIKNNSALIGILKKRKCQEDGDQYSGSRLLSSLPHSLSEKDGFRRKSCMHCNASFHSGVSLSNHLRACGRRKKNGLLDATAHDGKIRRQQMRPVPKKKILPLSQTPEEKYRLTCRFCDLVFQGPLSVQEDWVKHLQRHIMNTSVPNTGLAMVEVRSAPKDLSTRKDEDGSTSAPC</sequence>
<evidence type="ECO:0000256" key="5">
    <source>
        <dbReference type="ARBA" id="ARBA00023242"/>
    </source>
</evidence>
<gene>
    <name evidence="9" type="ORF">KC01_LOCUS10400</name>
</gene>
<feature type="compositionally biased region" description="Basic and acidic residues" evidence="7">
    <location>
        <begin position="39"/>
        <end position="49"/>
    </location>
</feature>
<dbReference type="AlphaFoldDB" id="A0AAV2JRS5"/>
<evidence type="ECO:0000256" key="6">
    <source>
        <dbReference type="PROSITE-ProRule" id="PRU00042"/>
    </source>
</evidence>
<dbReference type="PANTHER" id="PTHR24396:SF25">
    <property type="entry name" value="ZINC FINGER PROTEIN 644"/>
    <property type="match status" value="1"/>
</dbReference>
<evidence type="ECO:0000256" key="7">
    <source>
        <dbReference type="SAM" id="MobiDB-lite"/>
    </source>
</evidence>
<keyword evidence="10" id="KW-1185">Reference proteome</keyword>
<evidence type="ECO:0000259" key="8">
    <source>
        <dbReference type="PROSITE" id="PS50157"/>
    </source>
</evidence>
<protein>
    <recommendedName>
        <fullName evidence="8">C2H2-type domain-containing protein</fullName>
    </recommendedName>
</protein>
<feature type="compositionally biased region" description="Basic and acidic residues" evidence="7">
    <location>
        <begin position="464"/>
        <end position="476"/>
    </location>
</feature>